<dbReference type="PROSITE" id="PS51257">
    <property type="entry name" value="PROKAR_LIPOPROTEIN"/>
    <property type="match status" value="1"/>
</dbReference>
<evidence type="ECO:0008006" key="3">
    <source>
        <dbReference type="Google" id="ProtNLM"/>
    </source>
</evidence>
<protein>
    <recommendedName>
        <fullName evidence="3">Lipoprotein</fullName>
    </recommendedName>
</protein>
<proteinExistence type="predicted"/>
<reference evidence="1 2" key="1">
    <citation type="submission" date="2015-05" db="EMBL/GenBank/DDBJ databases">
        <authorList>
            <person name="Rodrigo-Torres Lidia"/>
            <person name="Arahal R.David."/>
        </authorList>
    </citation>
    <scope>NUCLEOTIDE SEQUENCE [LARGE SCALE GENOMIC DNA]</scope>
    <source>
        <strain evidence="1 2">CECT 7321</strain>
    </source>
</reference>
<dbReference type="EMBL" id="CVRL01000025">
    <property type="protein sequence ID" value="CRL11154.1"/>
    <property type="molecule type" value="Genomic_DNA"/>
</dbReference>
<organism evidence="1 2">
    <name type="scientific">Phaeobacter italicus</name>
    <dbReference type="NCBI Taxonomy" id="481446"/>
    <lineage>
        <taxon>Bacteria</taxon>
        <taxon>Pseudomonadati</taxon>
        <taxon>Pseudomonadota</taxon>
        <taxon>Alphaproteobacteria</taxon>
        <taxon>Rhodobacterales</taxon>
        <taxon>Roseobacteraceae</taxon>
        <taxon>Phaeobacter</taxon>
    </lineage>
</organism>
<dbReference type="AlphaFoldDB" id="A0A0H5DA91"/>
<dbReference type="OrthoDB" id="7773807at2"/>
<evidence type="ECO:0000313" key="1">
    <source>
        <dbReference type="EMBL" id="CRL11154.1"/>
    </source>
</evidence>
<evidence type="ECO:0000313" key="2">
    <source>
        <dbReference type="Proteomes" id="UP000043764"/>
    </source>
</evidence>
<dbReference type="STRING" id="481446.NIT7645_01104"/>
<gene>
    <name evidence="1" type="ORF">NIT7321_02005</name>
</gene>
<accession>A0A0H5DA91</accession>
<keyword evidence="2" id="KW-1185">Reference proteome</keyword>
<dbReference type="RefSeq" id="WP_037302439.1">
    <property type="nucleotide sequence ID" value="NZ_CAKZKN010000078.1"/>
</dbReference>
<name>A0A0H5DA91_9RHOB</name>
<dbReference type="Proteomes" id="UP000043764">
    <property type="component" value="Unassembled WGS sequence"/>
</dbReference>
<sequence length="174" mass="19079">MQRSIAVLLIGAVALSGCGFRDSRVNPLNWFGGSDEVEVVEDSSAPVNPLIPQKDRVSVFARPEAVDQTVLVQSVSDMRVERTPTGAIVYATGIAARQGAYGVELRLDEADRDERTKDATLDFTFRAIYPGYRTPVGSDRTRTLRAAVSLSRQQLAGVRSIRVVAEQNARESRR</sequence>